<dbReference type="EC" id="2.5.1.-" evidence="3"/>
<dbReference type="Pfam" id="PF00581">
    <property type="entry name" value="Rhodanese"/>
    <property type="match status" value="1"/>
</dbReference>
<evidence type="ECO:0000259" key="2">
    <source>
        <dbReference type="PROSITE" id="PS50206"/>
    </source>
</evidence>
<dbReference type="PROSITE" id="PS50206">
    <property type="entry name" value="RHODANESE_3"/>
    <property type="match status" value="1"/>
</dbReference>
<evidence type="ECO:0000313" key="3">
    <source>
        <dbReference type="EMBL" id="MCW0483341.1"/>
    </source>
</evidence>
<dbReference type="SUPFAM" id="SSF52821">
    <property type="entry name" value="Rhodanese/Cell cycle control phosphatase"/>
    <property type="match status" value="1"/>
</dbReference>
<dbReference type="Proteomes" id="UP001163821">
    <property type="component" value="Unassembled WGS sequence"/>
</dbReference>
<gene>
    <name evidence="3" type="primary">mnmH</name>
    <name evidence="3" type="ORF">N2K84_11410</name>
</gene>
<dbReference type="PANTHER" id="PTHR30401:SF0">
    <property type="entry name" value="TRNA 2-SELENOURIDINE SYNTHASE"/>
    <property type="match status" value="1"/>
</dbReference>
<evidence type="ECO:0000313" key="4">
    <source>
        <dbReference type="Proteomes" id="UP001163821"/>
    </source>
</evidence>
<sequence>MIQKLTIHQYYQQLKHLPVIDVRSPGEHRKGHIPGAVNIPLFSDAERAQVGTVYVQQSREKAIELGYQLVTPKLDQFISQSEEVAPARELVVHCWRGGMRSASFAQHLADNGFRKVYVLEGGYKAYRNYVLDFFAQPFRLRIVGGYTGSGKTHLLNALKARGLQVVDLEGLACHKGSAFGGIDQPEQPTIEQFANNLQEEFRRLNIGKPIWLEDESHNIGGVKIPLNLFNQIRNQTVYFLDIPQPKRIDHLVEEYGNCPPQHLAASIERISKRLGGLAANEALHFLEEGNYYEVAKRTLHYYDKSYRKGISLRDPAKVVYLPLEDTNPRKNAETLINYFSHE</sequence>
<dbReference type="InterPro" id="IPR001763">
    <property type="entry name" value="Rhodanese-like_dom"/>
</dbReference>
<dbReference type="GO" id="GO:0043828">
    <property type="term" value="F:tRNA 2-selenouridine synthase activity"/>
    <property type="evidence" value="ECO:0007669"/>
    <property type="project" value="InterPro"/>
</dbReference>
<evidence type="ECO:0000256" key="1">
    <source>
        <dbReference type="ARBA" id="ARBA00023266"/>
    </source>
</evidence>
<dbReference type="SUPFAM" id="SSF52540">
    <property type="entry name" value="P-loop containing nucleoside triphosphate hydrolases"/>
    <property type="match status" value="1"/>
</dbReference>
<keyword evidence="4" id="KW-1185">Reference proteome</keyword>
<name>A0AA41Y876_9BACT</name>
<organism evidence="3 4">
    <name type="scientific">Gaoshiqia sediminis</name>
    <dbReference type="NCBI Taxonomy" id="2986998"/>
    <lineage>
        <taxon>Bacteria</taxon>
        <taxon>Pseudomonadati</taxon>
        <taxon>Bacteroidota</taxon>
        <taxon>Bacteroidia</taxon>
        <taxon>Marinilabiliales</taxon>
        <taxon>Prolixibacteraceae</taxon>
        <taxon>Gaoshiqia</taxon>
    </lineage>
</organism>
<dbReference type="PROSITE" id="PS00383">
    <property type="entry name" value="TYR_PHOSPHATASE_1"/>
    <property type="match status" value="1"/>
</dbReference>
<reference evidence="3" key="1">
    <citation type="submission" date="2022-10" db="EMBL/GenBank/DDBJ databases">
        <title>Gaoshiqiia sediminis gen. nov., sp. nov., isolated from coastal sediment.</title>
        <authorList>
            <person name="Yu W.X."/>
            <person name="Mu D.S."/>
            <person name="Du J.Z."/>
            <person name="Liang Y.Q."/>
        </authorList>
    </citation>
    <scope>NUCLEOTIDE SEQUENCE</scope>
    <source>
        <strain evidence="3">A06</strain>
    </source>
</reference>
<dbReference type="GO" id="GO:0002098">
    <property type="term" value="P:tRNA wobble uridine modification"/>
    <property type="evidence" value="ECO:0007669"/>
    <property type="project" value="InterPro"/>
</dbReference>
<dbReference type="SMART" id="SM00450">
    <property type="entry name" value="RHOD"/>
    <property type="match status" value="1"/>
</dbReference>
<dbReference type="Pfam" id="PF26341">
    <property type="entry name" value="AAA_SelU"/>
    <property type="match status" value="1"/>
</dbReference>
<dbReference type="EMBL" id="JAPAAF010000015">
    <property type="protein sequence ID" value="MCW0483341.1"/>
    <property type="molecule type" value="Genomic_DNA"/>
</dbReference>
<dbReference type="RefSeq" id="WP_282591943.1">
    <property type="nucleotide sequence ID" value="NZ_JAPAAF010000015.1"/>
</dbReference>
<dbReference type="InterPro" id="IPR027417">
    <property type="entry name" value="P-loop_NTPase"/>
</dbReference>
<feature type="domain" description="Rhodanese" evidence="2">
    <location>
        <begin position="13"/>
        <end position="135"/>
    </location>
</feature>
<dbReference type="Gene3D" id="3.40.250.10">
    <property type="entry name" value="Rhodanese-like domain"/>
    <property type="match status" value="1"/>
</dbReference>
<dbReference type="InterPro" id="IPR058840">
    <property type="entry name" value="AAA_SelU"/>
</dbReference>
<accession>A0AA41Y876</accession>
<dbReference type="InterPro" id="IPR036873">
    <property type="entry name" value="Rhodanese-like_dom_sf"/>
</dbReference>
<dbReference type="InterPro" id="IPR017582">
    <property type="entry name" value="SelU"/>
</dbReference>
<keyword evidence="3" id="KW-0808">Transferase</keyword>
<dbReference type="InterPro" id="IPR016130">
    <property type="entry name" value="Tyr_Pase_AS"/>
</dbReference>
<keyword evidence="1" id="KW-0711">Selenium</keyword>
<proteinExistence type="predicted"/>
<dbReference type="PANTHER" id="PTHR30401">
    <property type="entry name" value="TRNA 2-SELENOURIDINE SYNTHASE"/>
    <property type="match status" value="1"/>
</dbReference>
<comment type="caution">
    <text evidence="3">The sequence shown here is derived from an EMBL/GenBank/DDBJ whole genome shotgun (WGS) entry which is preliminary data.</text>
</comment>
<dbReference type="NCBIfam" id="TIGR03167">
    <property type="entry name" value="tRNA_sel_U_synt"/>
    <property type="match status" value="1"/>
</dbReference>
<dbReference type="NCBIfam" id="NF008750">
    <property type="entry name" value="PRK11784.1-2"/>
    <property type="match status" value="1"/>
</dbReference>
<protein>
    <submittedName>
        <fullName evidence="3">tRNA 2-selenouridine(34) synthase MnmH</fullName>
        <ecNumber evidence="3">2.5.1.-</ecNumber>
    </submittedName>
</protein>
<dbReference type="AlphaFoldDB" id="A0AA41Y876"/>